<evidence type="ECO:0000313" key="2">
    <source>
        <dbReference type="Proteomes" id="UP001600064"/>
    </source>
</evidence>
<sequence>MHSHRSGPSHFVSAASLRSLRSYNYENKAVQHLFTPHKYFIQGEATTAKPKFDTQTRATSTCCVHLYSDAIPEPKGQVLQQFSTPWPCFRLLCPYH</sequence>
<protein>
    <submittedName>
        <fullName evidence="1">Uncharacterized protein</fullName>
    </submittedName>
</protein>
<dbReference type="EMBL" id="JAZGUE010000006">
    <property type="protein sequence ID" value="KAL2265883.1"/>
    <property type="molecule type" value="Genomic_DNA"/>
</dbReference>
<reference evidence="1 2" key="1">
    <citation type="journal article" date="2024" name="Commun. Biol.">
        <title>Comparative genomic analysis of thermophilic fungi reveals convergent evolutionary adaptations and gene losses.</title>
        <authorList>
            <person name="Steindorff A.S."/>
            <person name="Aguilar-Pontes M.V."/>
            <person name="Robinson A.J."/>
            <person name="Andreopoulos B."/>
            <person name="LaButti K."/>
            <person name="Kuo A."/>
            <person name="Mondo S."/>
            <person name="Riley R."/>
            <person name="Otillar R."/>
            <person name="Haridas S."/>
            <person name="Lipzen A."/>
            <person name="Grimwood J."/>
            <person name="Schmutz J."/>
            <person name="Clum A."/>
            <person name="Reid I.D."/>
            <person name="Moisan M.C."/>
            <person name="Butler G."/>
            <person name="Nguyen T.T.M."/>
            <person name="Dewar K."/>
            <person name="Conant G."/>
            <person name="Drula E."/>
            <person name="Henrissat B."/>
            <person name="Hansel C."/>
            <person name="Singer S."/>
            <person name="Hutchinson M.I."/>
            <person name="de Vries R.P."/>
            <person name="Natvig D.O."/>
            <person name="Powell A.J."/>
            <person name="Tsang A."/>
            <person name="Grigoriev I.V."/>
        </authorList>
    </citation>
    <scope>NUCLEOTIDE SEQUENCE [LARGE SCALE GENOMIC DNA]</scope>
    <source>
        <strain evidence="1 2">ATCC 22073</strain>
    </source>
</reference>
<gene>
    <name evidence="1" type="ORF">VTJ83DRAFT_6983</name>
</gene>
<keyword evidence="2" id="KW-1185">Reference proteome</keyword>
<proteinExistence type="predicted"/>
<organism evidence="1 2">
    <name type="scientific">Remersonia thermophila</name>
    <dbReference type="NCBI Taxonomy" id="72144"/>
    <lineage>
        <taxon>Eukaryota</taxon>
        <taxon>Fungi</taxon>
        <taxon>Dikarya</taxon>
        <taxon>Ascomycota</taxon>
        <taxon>Pezizomycotina</taxon>
        <taxon>Sordariomycetes</taxon>
        <taxon>Sordariomycetidae</taxon>
        <taxon>Sordariales</taxon>
        <taxon>Sordariales incertae sedis</taxon>
        <taxon>Remersonia</taxon>
    </lineage>
</organism>
<dbReference type="Proteomes" id="UP001600064">
    <property type="component" value="Unassembled WGS sequence"/>
</dbReference>
<comment type="caution">
    <text evidence="1">The sequence shown here is derived from an EMBL/GenBank/DDBJ whole genome shotgun (WGS) entry which is preliminary data.</text>
</comment>
<dbReference type="RefSeq" id="XP_070864610.1">
    <property type="nucleotide sequence ID" value="XM_071013754.1"/>
</dbReference>
<name>A0ABR4D686_9PEZI</name>
<evidence type="ECO:0000313" key="1">
    <source>
        <dbReference type="EMBL" id="KAL2265883.1"/>
    </source>
</evidence>
<accession>A0ABR4D686</accession>
<dbReference type="GeneID" id="98128398"/>